<dbReference type="RefSeq" id="WP_237966991.1">
    <property type="nucleotide sequence ID" value="NZ_JAKNHQ010000015.1"/>
</dbReference>
<evidence type="ECO:0000313" key="9">
    <source>
        <dbReference type="Proteomes" id="UP001298681"/>
    </source>
</evidence>
<dbReference type="Pfam" id="PF05154">
    <property type="entry name" value="TM2"/>
    <property type="match status" value="1"/>
</dbReference>
<feature type="region of interest" description="Disordered" evidence="5">
    <location>
        <begin position="28"/>
        <end position="55"/>
    </location>
</feature>
<accession>A0ABS9MLR4</accession>
<comment type="caution">
    <text evidence="8">The sequence shown here is derived from an EMBL/GenBank/DDBJ whole genome shotgun (WGS) entry which is preliminary data.</text>
</comment>
<evidence type="ECO:0000256" key="1">
    <source>
        <dbReference type="ARBA" id="ARBA00004141"/>
    </source>
</evidence>
<keyword evidence="9" id="KW-1185">Reference proteome</keyword>
<feature type="transmembrane region" description="Helical" evidence="6">
    <location>
        <begin position="83"/>
        <end position="102"/>
    </location>
</feature>
<dbReference type="PANTHER" id="PTHR21016:SF25">
    <property type="entry name" value="TM2 DOMAIN-CONTAINING PROTEIN DDB_G0277895-RELATED"/>
    <property type="match status" value="1"/>
</dbReference>
<evidence type="ECO:0000256" key="4">
    <source>
        <dbReference type="ARBA" id="ARBA00023136"/>
    </source>
</evidence>
<name>A0ABS9MLR4_9FIRM</name>
<evidence type="ECO:0000256" key="5">
    <source>
        <dbReference type="SAM" id="MobiDB-lite"/>
    </source>
</evidence>
<evidence type="ECO:0000256" key="3">
    <source>
        <dbReference type="ARBA" id="ARBA00022989"/>
    </source>
</evidence>
<evidence type="ECO:0000256" key="6">
    <source>
        <dbReference type="SAM" id="Phobius"/>
    </source>
</evidence>
<reference evidence="8 9" key="1">
    <citation type="submission" date="2022-01" db="EMBL/GenBank/DDBJ databases">
        <title>Collection of gut derived symbiotic bacterial strains cultured from healthy donors.</title>
        <authorList>
            <person name="Lin H."/>
            <person name="Kohout C."/>
            <person name="Waligurski E."/>
            <person name="Pamer E.G."/>
        </authorList>
    </citation>
    <scope>NUCLEOTIDE SEQUENCE [LARGE SCALE GENOMIC DNA]</scope>
    <source>
        <strain evidence="8 9">DFI.7.58</strain>
    </source>
</reference>
<feature type="domain" description="TM2" evidence="7">
    <location>
        <begin position="80"/>
        <end position="127"/>
    </location>
</feature>
<feature type="transmembrane region" description="Helical" evidence="6">
    <location>
        <begin position="109"/>
        <end position="135"/>
    </location>
</feature>
<sequence>MKCTRCGFDNPCDAHYCKQCGAPLEAAAPQGQAGPEGPEAGQQHAAPPPYTYREGQWNPPPPTYYAPPNYPPYMEVVSASSKWVALLLCIFLGGLGVHRFYVGKIGTGVIYLLTGGVFGIGWLVDVILIACGSFADSAGAPLKR</sequence>
<feature type="compositionally biased region" description="Low complexity" evidence="5">
    <location>
        <begin position="28"/>
        <end position="43"/>
    </location>
</feature>
<dbReference type="PANTHER" id="PTHR21016">
    <property type="entry name" value="BETA-AMYLOID BINDING PROTEIN-RELATED"/>
    <property type="match status" value="1"/>
</dbReference>
<evidence type="ECO:0000259" key="7">
    <source>
        <dbReference type="Pfam" id="PF05154"/>
    </source>
</evidence>
<keyword evidence="4 6" id="KW-0472">Membrane</keyword>
<evidence type="ECO:0000313" key="8">
    <source>
        <dbReference type="EMBL" id="MCG4611369.1"/>
    </source>
</evidence>
<dbReference type="InterPro" id="IPR007829">
    <property type="entry name" value="TM2"/>
</dbReference>
<organism evidence="8 9">
    <name type="scientific">Anaeromassilibacillus senegalensis</name>
    <dbReference type="NCBI Taxonomy" id="1673717"/>
    <lineage>
        <taxon>Bacteria</taxon>
        <taxon>Bacillati</taxon>
        <taxon>Bacillota</taxon>
        <taxon>Clostridia</taxon>
        <taxon>Eubacteriales</taxon>
        <taxon>Acutalibacteraceae</taxon>
        <taxon>Anaeromassilibacillus</taxon>
    </lineage>
</organism>
<dbReference type="EMBL" id="JAKNHQ010000015">
    <property type="protein sequence ID" value="MCG4611369.1"/>
    <property type="molecule type" value="Genomic_DNA"/>
</dbReference>
<dbReference type="InterPro" id="IPR050932">
    <property type="entry name" value="TM2D1-3-like"/>
</dbReference>
<keyword evidence="3 6" id="KW-1133">Transmembrane helix</keyword>
<keyword evidence="2 6" id="KW-0812">Transmembrane</keyword>
<comment type="subcellular location">
    <subcellularLocation>
        <location evidence="1">Membrane</location>
        <topology evidence="1">Multi-pass membrane protein</topology>
    </subcellularLocation>
</comment>
<dbReference type="Proteomes" id="UP001298681">
    <property type="component" value="Unassembled WGS sequence"/>
</dbReference>
<protein>
    <submittedName>
        <fullName evidence="8">TM2 domain-containing protein</fullName>
    </submittedName>
</protein>
<proteinExistence type="predicted"/>
<gene>
    <name evidence="8" type="ORF">L0P57_10565</name>
</gene>
<evidence type="ECO:0000256" key="2">
    <source>
        <dbReference type="ARBA" id="ARBA00022692"/>
    </source>
</evidence>